<feature type="chain" id="PRO_5032535931" evidence="1">
    <location>
        <begin position="23"/>
        <end position="382"/>
    </location>
</feature>
<dbReference type="Proteomes" id="UP000584587">
    <property type="component" value="Unassembled WGS sequence"/>
</dbReference>
<reference evidence="2 3" key="1">
    <citation type="submission" date="2020-04" db="EMBL/GenBank/DDBJ databases">
        <title>Complete genome sequence of Spiroplasma platyhelix ATCC 51748, an insect isolate.</title>
        <authorList>
            <person name="Green E.A."/>
            <person name="Klassen J.L."/>
        </authorList>
    </citation>
    <scope>NUCLEOTIDE SEQUENCE [LARGE SCALE GENOMIC DNA]</scope>
    <source>
        <strain evidence="2 3">PALS-1</strain>
    </source>
</reference>
<evidence type="ECO:0000313" key="3">
    <source>
        <dbReference type="Proteomes" id="UP000584587"/>
    </source>
</evidence>
<sequence length="382" mass="44512">MKLLLKMLSVFTLASSSVLLVAQTNVIDVFADREVSFSIPVEGFEQEGPEYNFAANVQQILKTKNKKAPSQKGLKSQFDQLYEGTPESFKNSVTQVLNSYLYEKDHTYFNKKIKEGYDRTEAENMLFQAAMFYSLSKGFPVLLQVNNWNLPWWDEGQEAKPIFITIYGVSTSDYDDFSKTMYSTVDPEMIPNGVGYLYSSQLTELFSSGAQLWMIDDLFDFENNLLTFNTSVAESSFNKLTDLTTRTITVSQNADIFESGGIYSFEWIKKYINKMTWNKSYLYFSWRDFVFKKPQTSVYFDKDAPDESDWDLVTNYSTKFVDTEVDEQMTIDTSIKYRYQYGNSKHTLELFNQVHWYGDEWVPSEFPYIGISMGNSWTFHWR</sequence>
<organism evidence="2 3">
    <name type="scientific">Spiroplasma platyhelix PALS-1</name>
    <dbReference type="NCBI Taxonomy" id="1276218"/>
    <lineage>
        <taxon>Bacteria</taxon>
        <taxon>Bacillati</taxon>
        <taxon>Mycoplasmatota</taxon>
        <taxon>Mollicutes</taxon>
        <taxon>Entomoplasmatales</taxon>
        <taxon>Spiroplasmataceae</taxon>
        <taxon>Spiroplasma</taxon>
    </lineage>
</organism>
<protein>
    <submittedName>
        <fullName evidence="2">Uncharacterized protein</fullName>
    </submittedName>
</protein>
<evidence type="ECO:0000256" key="1">
    <source>
        <dbReference type="SAM" id="SignalP"/>
    </source>
</evidence>
<dbReference type="AlphaFoldDB" id="A0A846U171"/>
<dbReference type="EMBL" id="JAAVVK010000002">
    <property type="protein sequence ID" value="NKE38566.1"/>
    <property type="molecule type" value="Genomic_DNA"/>
</dbReference>
<keyword evidence="3" id="KW-1185">Reference proteome</keyword>
<comment type="caution">
    <text evidence="2">The sequence shown here is derived from an EMBL/GenBank/DDBJ whole genome shotgun (WGS) entry which is preliminary data.</text>
</comment>
<evidence type="ECO:0000313" key="2">
    <source>
        <dbReference type="EMBL" id="NKE38566.1"/>
    </source>
</evidence>
<proteinExistence type="predicted"/>
<feature type="signal peptide" evidence="1">
    <location>
        <begin position="1"/>
        <end position="22"/>
    </location>
</feature>
<gene>
    <name evidence="2" type="ORF">HER12_02205</name>
</gene>
<dbReference type="RefSeq" id="WP_168105046.1">
    <property type="nucleotide sequence ID" value="NZ_CP051215.1"/>
</dbReference>
<name>A0A846U171_9MOLU</name>
<accession>A0A846U171</accession>
<keyword evidence="1" id="KW-0732">Signal</keyword>